<dbReference type="STRING" id="1224947.SAMN05216480_11627"/>
<dbReference type="AlphaFoldDB" id="A0A1I7IGM2"/>
<accession>A0A1I7IGM2</accession>
<feature type="signal peptide" evidence="1">
    <location>
        <begin position="1"/>
        <end position="27"/>
    </location>
</feature>
<evidence type="ECO:0000313" key="2">
    <source>
        <dbReference type="EMBL" id="SFU72087.1"/>
    </source>
</evidence>
<feature type="chain" id="PRO_5011740157" evidence="1">
    <location>
        <begin position="28"/>
        <end position="51"/>
    </location>
</feature>
<keyword evidence="3" id="KW-1185">Reference proteome</keyword>
<dbReference type="EMBL" id="FPBK01000016">
    <property type="protein sequence ID" value="SFU72087.1"/>
    <property type="molecule type" value="Genomic_DNA"/>
</dbReference>
<evidence type="ECO:0000313" key="3">
    <source>
        <dbReference type="Proteomes" id="UP000199138"/>
    </source>
</evidence>
<reference evidence="3" key="1">
    <citation type="submission" date="2016-10" db="EMBL/GenBank/DDBJ databases">
        <authorList>
            <person name="Varghese N."/>
            <person name="Submissions S."/>
        </authorList>
    </citation>
    <scope>NUCLEOTIDE SEQUENCE [LARGE SCALE GENOMIC DNA]</scope>
    <source>
        <strain evidence="3">CGMCC 1.12333</strain>
    </source>
</reference>
<gene>
    <name evidence="2" type="ORF">SAMN05216480_11627</name>
</gene>
<dbReference type="Proteomes" id="UP000199138">
    <property type="component" value="Unassembled WGS sequence"/>
</dbReference>
<proteinExistence type="predicted"/>
<organism evidence="2 3">
    <name type="scientific">Pustulibacterium marinum</name>
    <dbReference type="NCBI Taxonomy" id="1224947"/>
    <lineage>
        <taxon>Bacteria</taxon>
        <taxon>Pseudomonadati</taxon>
        <taxon>Bacteroidota</taxon>
        <taxon>Flavobacteriia</taxon>
        <taxon>Flavobacteriales</taxon>
        <taxon>Flavobacteriaceae</taxon>
        <taxon>Pustulibacterium</taxon>
    </lineage>
</organism>
<name>A0A1I7IGM2_9FLAO</name>
<evidence type="ECO:0000256" key="1">
    <source>
        <dbReference type="SAM" id="SignalP"/>
    </source>
</evidence>
<dbReference type="PROSITE" id="PS51257">
    <property type="entry name" value="PROKAR_LIPOPROTEIN"/>
    <property type="match status" value="1"/>
</dbReference>
<protein>
    <submittedName>
        <fullName evidence="2">Uncharacterized protein</fullName>
    </submittedName>
</protein>
<sequence>MKNFKTYFVLALMAISLGVSCSPASVADEDSLYDTQTGQDKTIKIVRPTHG</sequence>
<keyword evidence="1" id="KW-0732">Signal</keyword>